<evidence type="ECO:0000259" key="4">
    <source>
        <dbReference type="Pfam" id="PF04536"/>
    </source>
</evidence>
<feature type="domain" description="TPM" evidence="4">
    <location>
        <begin position="34"/>
        <end position="151"/>
    </location>
</feature>
<dbReference type="RefSeq" id="WP_187222348.1">
    <property type="nucleotide sequence ID" value="NZ_JABVED010000011.1"/>
</dbReference>
<accession>A0ABR7L9Z9</accession>
<evidence type="ECO:0000313" key="6">
    <source>
        <dbReference type="Proteomes" id="UP000734823"/>
    </source>
</evidence>
<feature type="coiled-coil region" evidence="1">
    <location>
        <begin position="212"/>
        <end position="243"/>
    </location>
</feature>
<feature type="chain" id="PRO_5045792855" evidence="3">
    <location>
        <begin position="25"/>
        <end position="646"/>
    </location>
</feature>
<name>A0ABR7L9Z9_9PSEU</name>
<organism evidence="5 6">
    <name type="scientific">Actinokineospora xionganensis</name>
    <dbReference type="NCBI Taxonomy" id="2684470"/>
    <lineage>
        <taxon>Bacteria</taxon>
        <taxon>Bacillati</taxon>
        <taxon>Actinomycetota</taxon>
        <taxon>Actinomycetes</taxon>
        <taxon>Pseudonocardiales</taxon>
        <taxon>Pseudonocardiaceae</taxon>
        <taxon>Actinokineospora</taxon>
    </lineage>
</organism>
<comment type="caution">
    <text evidence="5">The sequence shown here is derived from an EMBL/GenBank/DDBJ whole genome shotgun (WGS) entry which is preliminary data.</text>
</comment>
<evidence type="ECO:0000313" key="5">
    <source>
        <dbReference type="EMBL" id="MBC6449518.1"/>
    </source>
</evidence>
<feature type="region of interest" description="Disordered" evidence="2">
    <location>
        <begin position="625"/>
        <end position="646"/>
    </location>
</feature>
<dbReference type="Proteomes" id="UP000734823">
    <property type="component" value="Unassembled WGS sequence"/>
</dbReference>
<keyword evidence="6" id="KW-1185">Reference proteome</keyword>
<dbReference type="EMBL" id="JABVED010000011">
    <property type="protein sequence ID" value="MBC6449518.1"/>
    <property type="molecule type" value="Genomic_DNA"/>
</dbReference>
<evidence type="ECO:0000256" key="3">
    <source>
        <dbReference type="SAM" id="SignalP"/>
    </source>
</evidence>
<dbReference type="Gene3D" id="3.10.310.50">
    <property type="match status" value="1"/>
</dbReference>
<evidence type="ECO:0000256" key="2">
    <source>
        <dbReference type="SAM" id="MobiDB-lite"/>
    </source>
</evidence>
<dbReference type="InterPro" id="IPR007621">
    <property type="entry name" value="TPM_dom"/>
</dbReference>
<feature type="coiled-coil region" evidence="1">
    <location>
        <begin position="490"/>
        <end position="557"/>
    </location>
</feature>
<feature type="signal peptide" evidence="3">
    <location>
        <begin position="1"/>
        <end position="24"/>
    </location>
</feature>
<protein>
    <submittedName>
        <fullName evidence="5">TPM domain-containing protein</fullName>
    </submittedName>
</protein>
<evidence type="ECO:0000256" key="1">
    <source>
        <dbReference type="SAM" id="Coils"/>
    </source>
</evidence>
<keyword evidence="1" id="KW-0175">Coiled coil</keyword>
<keyword evidence="3" id="KW-0732">Signal</keyword>
<sequence length="646" mass="67785">MPFARVLTVVALLTLICLPGTASADPPSRLPNQITDTARALDGGDRSEVQAAIDKLYDSRKLRLWVVYVPDFDGQAAASWAQRTATLSALGDRDVILAVATVDREYNLFSAGLPQEISDTEFENLLVNDIEPALRKQDWAGAAVAAASGLDSAAGGSTGGRDLLIGGAAIAAGLGGVYVYTRHRKRSRVKAGIEAARDIDPVDTAALSALPVEALDQRSKDLLVELDNALRASAEELELARGEFGADQTRPFAEAFDTAKAALAKAFTIRQRLDDNVPETPQQQRDLLLDLISGCGKADQELDAQVAEFDGMRDLLINAPQRLDALTQEMVTLSSRLPASSATLERLVGEFPAPTLAPVRDNVTHAKERLEFADRNITEGRSFVARPAGEQGPAVATIRAAEGAISQARTLLDAVDSASDNIRHAIATLPAALEEARADIAAADALTAHGGNDLASARAAASEALARAEAARGDNPLGSFTEIAAADVELDKAIAAAASEKQRVERLRQQLDQAMTAASAQVSAAGDFISTRRGAVEAEARTRLSEAQRHLDEATRLRESDPSTALQHAQTAADLGARAARAAEADVREWERRNTPQSPFGGTSGAILGGILLNSVLRGGGGGGGYSPGSFGGSSSSRRIGGGGRF</sequence>
<proteinExistence type="predicted"/>
<reference evidence="5 6" key="1">
    <citation type="submission" date="2020-06" db="EMBL/GenBank/DDBJ databases">
        <title>Actinokineospora xiongansis sp. nov., isolated from soil of Baiyangdian.</title>
        <authorList>
            <person name="Zhang X."/>
        </authorList>
    </citation>
    <scope>NUCLEOTIDE SEQUENCE [LARGE SCALE GENOMIC DNA]</scope>
    <source>
        <strain evidence="5 6">HBU206404</strain>
    </source>
</reference>
<gene>
    <name evidence="5" type="ORF">GPZ80_20340</name>
</gene>
<dbReference type="Pfam" id="PF04536">
    <property type="entry name" value="TPM_phosphatase"/>
    <property type="match status" value="1"/>
</dbReference>